<dbReference type="Proteomes" id="UP001249851">
    <property type="component" value="Unassembled WGS sequence"/>
</dbReference>
<organism evidence="4 5">
    <name type="scientific">Acropora cervicornis</name>
    <name type="common">Staghorn coral</name>
    <dbReference type="NCBI Taxonomy" id="6130"/>
    <lineage>
        <taxon>Eukaryota</taxon>
        <taxon>Metazoa</taxon>
        <taxon>Cnidaria</taxon>
        <taxon>Anthozoa</taxon>
        <taxon>Hexacorallia</taxon>
        <taxon>Scleractinia</taxon>
        <taxon>Astrocoeniina</taxon>
        <taxon>Acroporidae</taxon>
        <taxon>Acropora</taxon>
    </lineage>
</organism>
<evidence type="ECO:0000259" key="3">
    <source>
        <dbReference type="PROSITE" id="PS50237"/>
    </source>
</evidence>
<name>A0AAD9Q5R0_ACRCE</name>
<dbReference type="GO" id="GO:0004842">
    <property type="term" value="F:ubiquitin-protein transferase activity"/>
    <property type="evidence" value="ECO:0007669"/>
    <property type="project" value="InterPro"/>
</dbReference>
<reference evidence="4" key="2">
    <citation type="journal article" date="2023" name="Science">
        <title>Genomic signatures of disease resistance in endangered staghorn corals.</title>
        <authorList>
            <person name="Vollmer S.V."/>
            <person name="Selwyn J.D."/>
            <person name="Despard B.A."/>
            <person name="Roesel C.L."/>
        </authorList>
    </citation>
    <scope>NUCLEOTIDE SEQUENCE</scope>
    <source>
        <strain evidence="4">K2</strain>
    </source>
</reference>
<feature type="domain" description="HECT" evidence="3">
    <location>
        <begin position="94"/>
        <end position="122"/>
    </location>
</feature>
<evidence type="ECO:0000256" key="2">
    <source>
        <dbReference type="PROSITE-ProRule" id="PRU00104"/>
    </source>
</evidence>
<evidence type="ECO:0000313" key="4">
    <source>
        <dbReference type="EMBL" id="KAK2554841.1"/>
    </source>
</evidence>
<proteinExistence type="predicted"/>
<keyword evidence="1 2" id="KW-0833">Ubl conjugation pathway</keyword>
<comment type="caution">
    <text evidence="2">Lacks conserved residue(s) required for the propagation of feature annotation.</text>
</comment>
<dbReference type="InterPro" id="IPR035983">
    <property type="entry name" value="Hect_E3_ubiquitin_ligase"/>
</dbReference>
<reference evidence="4" key="1">
    <citation type="journal article" date="2023" name="G3 (Bethesda)">
        <title>Whole genome assembly and annotation of the endangered Caribbean coral Acropora cervicornis.</title>
        <authorList>
            <person name="Selwyn J.D."/>
            <person name="Vollmer S.V."/>
        </authorList>
    </citation>
    <scope>NUCLEOTIDE SEQUENCE</scope>
    <source>
        <strain evidence="4">K2</strain>
    </source>
</reference>
<evidence type="ECO:0000256" key="1">
    <source>
        <dbReference type="ARBA" id="ARBA00022786"/>
    </source>
</evidence>
<sequence length="288" mass="32757">MAMELQRHLLEENDVAATGAELTDVSTEITFEDDQSDGMKENKTKTNRNKGFTSATSVVQELEKRVDKNTKFFITIRRQMPLARILNLWRYEAKRQGGHHEIRVKFLGEDGIDSEAVTKEFFTEELHYFPVEAPLILHYHIQHGNLRAVGEIVANSLAQGGLPPCCLDEIIAFQALTNPKVDILNLREEKDLTQKEQQILDKIKIDIASQQDVILEHGYTGPIETAHIYDIVRSVAVSLIYKRILYLQEFKEGASMYGHCYKSTKGLQAFLCQRASSECGCQLFVQSH</sequence>
<keyword evidence="5" id="KW-1185">Reference proteome</keyword>
<protein>
    <recommendedName>
        <fullName evidence="3">HECT domain-containing protein</fullName>
    </recommendedName>
</protein>
<dbReference type="PROSITE" id="PS50237">
    <property type="entry name" value="HECT"/>
    <property type="match status" value="1"/>
</dbReference>
<gene>
    <name evidence="4" type="ORF">P5673_023484</name>
</gene>
<dbReference type="Gene3D" id="3.90.1750.10">
    <property type="entry name" value="Hect, E3 ligase catalytic domains"/>
    <property type="match status" value="1"/>
</dbReference>
<comment type="caution">
    <text evidence="4">The sequence shown here is derived from an EMBL/GenBank/DDBJ whole genome shotgun (WGS) entry which is preliminary data.</text>
</comment>
<dbReference type="EMBL" id="JARQWQ010000066">
    <property type="protein sequence ID" value="KAK2554841.1"/>
    <property type="molecule type" value="Genomic_DNA"/>
</dbReference>
<evidence type="ECO:0000313" key="5">
    <source>
        <dbReference type="Proteomes" id="UP001249851"/>
    </source>
</evidence>
<accession>A0AAD9Q5R0</accession>
<dbReference type="SUPFAM" id="SSF56204">
    <property type="entry name" value="Hect, E3 ligase catalytic domain"/>
    <property type="match status" value="1"/>
</dbReference>
<dbReference type="InterPro" id="IPR000569">
    <property type="entry name" value="HECT_dom"/>
</dbReference>
<dbReference type="AlphaFoldDB" id="A0AAD9Q5R0"/>